<feature type="compositionally biased region" description="Basic and acidic residues" evidence="1">
    <location>
        <begin position="13"/>
        <end position="22"/>
    </location>
</feature>
<dbReference type="Proteomes" id="UP000308197">
    <property type="component" value="Unassembled WGS sequence"/>
</dbReference>
<feature type="compositionally biased region" description="Polar residues" evidence="1">
    <location>
        <begin position="192"/>
        <end position="217"/>
    </location>
</feature>
<dbReference type="InParanoid" id="A0A5C3PGS6"/>
<reference evidence="2 3" key="1">
    <citation type="journal article" date="2019" name="Nat. Ecol. Evol.">
        <title>Megaphylogeny resolves global patterns of mushroom evolution.</title>
        <authorList>
            <person name="Varga T."/>
            <person name="Krizsan K."/>
            <person name="Foldi C."/>
            <person name="Dima B."/>
            <person name="Sanchez-Garcia M."/>
            <person name="Sanchez-Ramirez S."/>
            <person name="Szollosi G.J."/>
            <person name="Szarkandi J.G."/>
            <person name="Papp V."/>
            <person name="Albert L."/>
            <person name="Andreopoulos W."/>
            <person name="Angelini C."/>
            <person name="Antonin V."/>
            <person name="Barry K.W."/>
            <person name="Bougher N.L."/>
            <person name="Buchanan P."/>
            <person name="Buyck B."/>
            <person name="Bense V."/>
            <person name="Catcheside P."/>
            <person name="Chovatia M."/>
            <person name="Cooper J."/>
            <person name="Damon W."/>
            <person name="Desjardin D."/>
            <person name="Finy P."/>
            <person name="Geml J."/>
            <person name="Haridas S."/>
            <person name="Hughes K."/>
            <person name="Justo A."/>
            <person name="Karasinski D."/>
            <person name="Kautmanova I."/>
            <person name="Kiss B."/>
            <person name="Kocsube S."/>
            <person name="Kotiranta H."/>
            <person name="LaButti K.M."/>
            <person name="Lechner B.E."/>
            <person name="Liimatainen K."/>
            <person name="Lipzen A."/>
            <person name="Lukacs Z."/>
            <person name="Mihaltcheva S."/>
            <person name="Morgado L.N."/>
            <person name="Niskanen T."/>
            <person name="Noordeloos M.E."/>
            <person name="Ohm R.A."/>
            <person name="Ortiz-Santana B."/>
            <person name="Ovrebo C."/>
            <person name="Racz N."/>
            <person name="Riley R."/>
            <person name="Savchenko A."/>
            <person name="Shiryaev A."/>
            <person name="Soop K."/>
            <person name="Spirin V."/>
            <person name="Szebenyi C."/>
            <person name="Tomsovsky M."/>
            <person name="Tulloss R.E."/>
            <person name="Uehling J."/>
            <person name="Grigoriev I.V."/>
            <person name="Vagvolgyi C."/>
            <person name="Papp T."/>
            <person name="Martin F.M."/>
            <person name="Miettinen O."/>
            <person name="Hibbett D.S."/>
            <person name="Nagy L.G."/>
        </authorList>
    </citation>
    <scope>NUCLEOTIDE SEQUENCE [LARGE SCALE GENOMIC DNA]</scope>
    <source>
        <strain evidence="2 3">HHB13444</strain>
    </source>
</reference>
<name>A0A5C3PGS6_9APHY</name>
<feature type="compositionally biased region" description="Basic residues" evidence="1">
    <location>
        <begin position="79"/>
        <end position="88"/>
    </location>
</feature>
<feature type="region of interest" description="Disordered" evidence="1">
    <location>
        <begin position="1"/>
        <end position="39"/>
    </location>
</feature>
<evidence type="ECO:0000313" key="3">
    <source>
        <dbReference type="Proteomes" id="UP000308197"/>
    </source>
</evidence>
<feature type="region of interest" description="Disordered" evidence="1">
    <location>
        <begin position="65"/>
        <end position="231"/>
    </location>
</feature>
<proteinExistence type="predicted"/>
<keyword evidence="3" id="KW-1185">Reference proteome</keyword>
<evidence type="ECO:0000313" key="2">
    <source>
        <dbReference type="EMBL" id="TFK85103.1"/>
    </source>
</evidence>
<dbReference type="AlphaFoldDB" id="A0A5C3PGS6"/>
<feature type="compositionally biased region" description="Polar residues" evidence="1">
    <location>
        <begin position="132"/>
        <end position="172"/>
    </location>
</feature>
<organism evidence="2 3">
    <name type="scientific">Polyporus arcularius HHB13444</name>
    <dbReference type="NCBI Taxonomy" id="1314778"/>
    <lineage>
        <taxon>Eukaryota</taxon>
        <taxon>Fungi</taxon>
        <taxon>Dikarya</taxon>
        <taxon>Basidiomycota</taxon>
        <taxon>Agaricomycotina</taxon>
        <taxon>Agaricomycetes</taxon>
        <taxon>Polyporales</taxon>
        <taxon>Polyporaceae</taxon>
        <taxon>Polyporus</taxon>
    </lineage>
</organism>
<sequence length="231" mass="25231">MHSMRKFSYSTPRKREREHLDGHMYSTPAETSVPAPSAYNFHDRPDTRPTIEQIAMGLHISRTPHLLPQRSSSSPHIPNHPHHHHKRRSVDSPRVHSQVLLTRPTMHTRRASTSAVVLPPPPPRSSLKKTTRPGTMESTTLAPSASDASLSTMTTQTSNGPATPRSAQSAPGTSFPGKLRFEMLKLLPSRKGSLSSTDSSPSVMTPSSDADSLSTPRKSVRFSPGPEAEVS</sequence>
<protein>
    <submittedName>
        <fullName evidence="2">Uncharacterized protein</fullName>
    </submittedName>
</protein>
<evidence type="ECO:0000256" key="1">
    <source>
        <dbReference type="SAM" id="MobiDB-lite"/>
    </source>
</evidence>
<accession>A0A5C3PGS6</accession>
<dbReference type="EMBL" id="ML211274">
    <property type="protein sequence ID" value="TFK85103.1"/>
    <property type="molecule type" value="Genomic_DNA"/>
</dbReference>
<gene>
    <name evidence="2" type="ORF">K466DRAFT_495391</name>
</gene>